<evidence type="ECO:0000256" key="1">
    <source>
        <dbReference type="ARBA" id="ARBA00022737"/>
    </source>
</evidence>
<proteinExistence type="predicted"/>
<feature type="domain" description="Nephrocystin 3-like N-terminal" evidence="5">
    <location>
        <begin position="267"/>
        <end position="446"/>
    </location>
</feature>
<keyword evidence="2 3" id="KW-0040">ANK repeat</keyword>
<feature type="repeat" description="ANK" evidence="3">
    <location>
        <begin position="859"/>
        <end position="892"/>
    </location>
</feature>
<dbReference type="PROSITE" id="PS50088">
    <property type="entry name" value="ANK_REPEAT"/>
    <property type="match status" value="5"/>
</dbReference>
<dbReference type="SUPFAM" id="SSF52540">
    <property type="entry name" value="P-loop containing nucleoside triphosphate hydrolases"/>
    <property type="match status" value="1"/>
</dbReference>
<reference evidence="6" key="2">
    <citation type="submission" date="2023-06" db="EMBL/GenBank/DDBJ databases">
        <authorList>
            <consortium name="Lawrence Berkeley National Laboratory"/>
            <person name="Haridas S."/>
            <person name="Hensen N."/>
            <person name="Bonometti L."/>
            <person name="Westerberg I."/>
            <person name="Brannstrom I.O."/>
            <person name="Guillou S."/>
            <person name="Cros-Aarteil S."/>
            <person name="Calhoun S."/>
            <person name="Kuo A."/>
            <person name="Mondo S."/>
            <person name="Pangilinan J."/>
            <person name="Riley R."/>
            <person name="Labutti K."/>
            <person name="Andreopoulos B."/>
            <person name="Lipzen A."/>
            <person name="Chen C."/>
            <person name="Yanf M."/>
            <person name="Daum C."/>
            <person name="Ng V."/>
            <person name="Clum A."/>
            <person name="Steindorff A."/>
            <person name="Ohm R."/>
            <person name="Martin F."/>
            <person name="Silar P."/>
            <person name="Natvig D."/>
            <person name="Lalanne C."/>
            <person name="Gautier V."/>
            <person name="Ament-Velasquez S.L."/>
            <person name="Kruys A."/>
            <person name="Hutchinson M.I."/>
            <person name="Powell A.J."/>
            <person name="Barry K."/>
            <person name="Miller A.N."/>
            <person name="Grigoriev I.V."/>
            <person name="Debuchy R."/>
            <person name="Gladieux P."/>
            <person name="Thoren M.H."/>
            <person name="Johannesson H."/>
        </authorList>
    </citation>
    <scope>NUCLEOTIDE SEQUENCE</scope>
    <source>
        <strain evidence="6">CBS 168.71</strain>
    </source>
</reference>
<dbReference type="GeneID" id="87842718"/>
<sequence>MDKEKDKRSLYDEALDRFRKDSAERYTSTKDAELLREFLRERATPEETKRAAEALQGDAGKKWGGRKAGDVEIPESWIANIMGNIENFVAAGDFLTKNAPESVGMAWYAIKLTLTAIHSNYDLYTFFGTGLSDVSEIMIIVRHYDRLYDERSKPQWKPSPLVEKLFQDVIGAYAAVLDFCFAIKRHLTAGTVRHIQDFQDTQRKLHEDAMARFDVLLKGLDDIRASTKRKTQWDYAVQDFQTYQEALDPLKGSFRLLGDTIDAVYPGTCEWVFEDRLYEQWVGAADNAMLCITGSEGSGKSYVVASIANRINRTPDPDEALLYVACSGSTTSAGLGSNQSYTADSICRTLLSQLYDFAVQGEDNVGLLETCNGIFKKAKAKVSGLPAHMRSESDGLPEFADGFTRLAALLNKKLVLVLDGLDGNTLEDKDQDELLRKVPEQEAAKVAILEKAGSRFLYVRDTAIPFMLEPFQRPLSKRLETLPDGISDVYKKALSKMSPNYLDLLRTALTWTLLAPEFPGYPHAREIMDAFQGTYDFPAEVGLEDGVEAEFPVASRLELEQLRAATDPFLRLIPENDGRVWVFESDTVAVCDYFLKNSEDVQPEVEEHEHVCARCGSAESPATQLYIDPKQGNLQMALTCLRHLNNPLFQQRAGLRTAGEQPEEQGDADTEDASAAGVTSTGENGDPEPMDVEAEDEADGEKEHVTTVDDYLQEAQDGYATEDSVDDEDVIKPHYLDEDPEDANASGQGSEDEGPTRVRYEIQYWPWHLAKAEAFWPAEERENNEDWAALMKELDKFVFDTPEVFAAWQGKYPEKEDEYDLFRVAGGPHKALHVAAYLGLTTWTRHLLDRGEKLDELSEGYSPLQAAACSETTLDTVKMLLNEGADVNAENGVERSAFHLWLIRGDITLEGVQMLLDHGADVKVPCTRVSYSALQYFANRGEDPAILDLLLAQGADINAVHPGDDWLMPPLHVLLMRRDVPEQLLDAFIKHNADTNSENAASARPLQMISTNGQLENLKILLKSDKLEIDDTDFHGTTAVHEAAFFNYSKCVDALLGRGADPDITDKLNRVALHTAARKGFANSVRVLLKYTKQANLHDKQGWTPLFCACLSKDQESALLILDALLALNLPLSEINITTRSGRTVLRQAADHGFTTVVTRLLELGAAETTTTTTTTTTDTPSPPPTPNPALLLDTPDTKKGMTPLHRAAANGHATCVHLLLTAGANPSLPDTHSHTPLALAHQQWAINTKTTAYEDILTQLIDAAPAAAAADADLVAVCAANGSVSLLERLWRLHADLNRPDRYGWTPLALARQFGRGEAEGFLKRQAAWANLLPGRWETGFPGTTPLGAGSVAEGGRRVVHTSGKRVCVSADRPLPAGLERYYFEVSLFGEVGAVEGGKEWPEMAVGFCTLGGAALEFPGWWAASDSPSTARSIGKILWRLQLMS</sequence>
<dbReference type="SUPFAM" id="SSF48403">
    <property type="entry name" value="Ankyrin repeat"/>
    <property type="match status" value="2"/>
</dbReference>
<evidence type="ECO:0000313" key="7">
    <source>
        <dbReference type="Proteomes" id="UP001278766"/>
    </source>
</evidence>
<feature type="repeat" description="ANK" evidence="3">
    <location>
        <begin position="929"/>
        <end position="962"/>
    </location>
</feature>
<organism evidence="6 7">
    <name type="scientific">Chaetomium fimeti</name>
    <dbReference type="NCBI Taxonomy" id="1854472"/>
    <lineage>
        <taxon>Eukaryota</taxon>
        <taxon>Fungi</taxon>
        <taxon>Dikarya</taxon>
        <taxon>Ascomycota</taxon>
        <taxon>Pezizomycotina</taxon>
        <taxon>Sordariomycetes</taxon>
        <taxon>Sordariomycetidae</taxon>
        <taxon>Sordariales</taxon>
        <taxon>Chaetomiaceae</taxon>
        <taxon>Chaetomium</taxon>
    </lineage>
</organism>
<dbReference type="RefSeq" id="XP_062655171.1">
    <property type="nucleotide sequence ID" value="XM_062805770.1"/>
</dbReference>
<feature type="repeat" description="ANK" evidence="3">
    <location>
        <begin position="1200"/>
        <end position="1232"/>
    </location>
</feature>
<name>A0AAE0H875_9PEZI</name>
<dbReference type="Pfam" id="PF12796">
    <property type="entry name" value="Ank_2"/>
    <property type="match status" value="1"/>
</dbReference>
<evidence type="ECO:0000256" key="4">
    <source>
        <dbReference type="SAM" id="MobiDB-lite"/>
    </source>
</evidence>
<feature type="repeat" description="ANK" evidence="3">
    <location>
        <begin position="1068"/>
        <end position="1100"/>
    </location>
</feature>
<dbReference type="PANTHER" id="PTHR24198">
    <property type="entry name" value="ANKYRIN REPEAT AND PROTEIN KINASE DOMAIN-CONTAINING PROTEIN"/>
    <property type="match status" value="1"/>
</dbReference>
<keyword evidence="1" id="KW-0677">Repeat</keyword>
<dbReference type="InterPro" id="IPR002110">
    <property type="entry name" value="Ankyrin_rpt"/>
</dbReference>
<feature type="region of interest" description="Disordered" evidence="4">
    <location>
        <begin position="735"/>
        <end position="755"/>
    </location>
</feature>
<dbReference type="SMART" id="SM00248">
    <property type="entry name" value="ANK"/>
    <property type="match status" value="10"/>
</dbReference>
<reference evidence="6" key="1">
    <citation type="journal article" date="2023" name="Mol. Phylogenet. Evol.">
        <title>Genome-scale phylogeny and comparative genomics of the fungal order Sordariales.</title>
        <authorList>
            <person name="Hensen N."/>
            <person name="Bonometti L."/>
            <person name="Westerberg I."/>
            <person name="Brannstrom I.O."/>
            <person name="Guillou S."/>
            <person name="Cros-Aarteil S."/>
            <person name="Calhoun S."/>
            <person name="Haridas S."/>
            <person name="Kuo A."/>
            <person name="Mondo S."/>
            <person name="Pangilinan J."/>
            <person name="Riley R."/>
            <person name="LaButti K."/>
            <person name="Andreopoulos B."/>
            <person name="Lipzen A."/>
            <person name="Chen C."/>
            <person name="Yan M."/>
            <person name="Daum C."/>
            <person name="Ng V."/>
            <person name="Clum A."/>
            <person name="Steindorff A."/>
            <person name="Ohm R.A."/>
            <person name="Martin F."/>
            <person name="Silar P."/>
            <person name="Natvig D.O."/>
            <person name="Lalanne C."/>
            <person name="Gautier V."/>
            <person name="Ament-Velasquez S.L."/>
            <person name="Kruys A."/>
            <person name="Hutchinson M.I."/>
            <person name="Powell A.J."/>
            <person name="Barry K."/>
            <person name="Miller A.N."/>
            <person name="Grigoriev I.V."/>
            <person name="Debuchy R."/>
            <person name="Gladieux P."/>
            <person name="Hiltunen Thoren M."/>
            <person name="Johannesson H."/>
        </authorList>
    </citation>
    <scope>NUCLEOTIDE SEQUENCE</scope>
    <source>
        <strain evidence="6">CBS 168.71</strain>
    </source>
</reference>
<dbReference type="EMBL" id="JAUEPN010000009">
    <property type="protein sequence ID" value="KAK3291657.1"/>
    <property type="molecule type" value="Genomic_DNA"/>
</dbReference>
<dbReference type="Gene3D" id="3.40.50.300">
    <property type="entry name" value="P-loop containing nucleotide triphosphate hydrolases"/>
    <property type="match status" value="1"/>
</dbReference>
<protein>
    <submittedName>
        <fullName evidence="6">Ankyrin repeat-containing domain protein</fullName>
    </submittedName>
</protein>
<comment type="caution">
    <text evidence="6">The sequence shown here is derived from an EMBL/GenBank/DDBJ whole genome shotgun (WGS) entry which is preliminary data.</text>
</comment>
<feature type="compositionally biased region" description="Acidic residues" evidence="4">
    <location>
        <begin position="685"/>
        <end position="700"/>
    </location>
</feature>
<evidence type="ECO:0000313" key="6">
    <source>
        <dbReference type="EMBL" id="KAK3291657.1"/>
    </source>
</evidence>
<dbReference type="PROSITE" id="PS50297">
    <property type="entry name" value="ANK_REP_REGION"/>
    <property type="match status" value="3"/>
</dbReference>
<dbReference type="Proteomes" id="UP001278766">
    <property type="component" value="Unassembled WGS sequence"/>
</dbReference>
<dbReference type="PANTHER" id="PTHR24198:SF165">
    <property type="entry name" value="ANKYRIN REPEAT-CONTAINING PROTEIN-RELATED"/>
    <property type="match status" value="1"/>
</dbReference>
<feature type="region of interest" description="Disordered" evidence="4">
    <location>
        <begin position="1168"/>
        <end position="1189"/>
    </location>
</feature>
<feature type="repeat" description="ANK" evidence="3">
    <location>
        <begin position="1035"/>
        <end position="1067"/>
    </location>
</feature>
<keyword evidence="7" id="KW-1185">Reference proteome</keyword>
<accession>A0AAE0H875</accession>
<dbReference type="InterPro" id="IPR027417">
    <property type="entry name" value="P-loop_NTPase"/>
</dbReference>
<evidence type="ECO:0000256" key="3">
    <source>
        <dbReference type="PROSITE-ProRule" id="PRU00023"/>
    </source>
</evidence>
<dbReference type="InterPro" id="IPR056884">
    <property type="entry name" value="NPHP3-like_N"/>
</dbReference>
<dbReference type="Pfam" id="PF00023">
    <property type="entry name" value="Ank"/>
    <property type="match status" value="2"/>
</dbReference>
<dbReference type="Gene3D" id="1.25.40.20">
    <property type="entry name" value="Ankyrin repeat-containing domain"/>
    <property type="match status" value="4"/>
</dbReference>
<dbReference type="InterPro" id="IPR036770">
    <property type="entry name" value="Ankyrin_rpt-contain_sf"/>
</dbReference>
<dbReference type="Pfam" id="PF24883">
    <property type="entry name" value="NPHP3_N"/>
    <property type="match status" value="1"/>
</dbReference>
<gene>
    <name evidence="6" type="ORF">B0H64DRAFT_427166</name>
</gene>
<evidence type="ECO:0000256" key="2">
    <source>
        <dbReference type="ARBA" id="ARBA00023043"/>
    </source>
</evidence>
<evidence type="ECO:0000259" key="5">
    <source>
        <dbReference type="Pfam" id="PF24883"/>
    </source>
</evidence>
<feature type="compositionally biased region" description="Low complexity" evidence="4">
    <location>
        <begin position="1169"/>
        <end position="1180"/>
    </location>
</feature>
<feature type="compositionally biased region" description="Acidic residues" evidence="4">
    <location>
        <begin position="661"/>
        <end position="672"/>
    </location>
</feature>
<feature type="region of interest" description="Disordered" evidence="4">
    <location>
        <begin position="655"/>
        <end position="703"/>
    </location>
</feature>